<name>A0A6I4IBU0_9SPHI</name>
<evidence type="ECO:0000256" key="1">
    <source>
        <dbReference type="SAM" id="MobiDB-lite"/>
    </source>
</evidence>
<sequence>MASQKDKDYHMLRNSDKYSELMTANGDTYGYLNKVNAEAYARYRKIWSKYGFKSMVSDRRRRNSTRKSNQKDKQMRHQIERAQFKANFKGHLLNQDNPLVTGSKMGSIYSEY</sequence>
<feature type="region of interest" description="Disordered" evidence="1">
    <location>
        <begin position="93"/>
        <end position="112"/>
    </location>
</feature>
<dbReference type="RefSeq" id="WP_157542759.1">
    <property type="nucleotide sequence ID" value="NZ_WQLA01000006.1"/>
</dbReference>
<proteinExistence type="predicted"/>
<protein>
    <submittedName>
        <fullName evidence="2">Uncharacterized protein</fullName>
    </submittedName>
</protein>
<comment type="caution">
    <text evidence="2">The sequence shown here is derived from an EMBL/GenBank/DDBJ whole genome shotgun (WGS) entry which is preliminary data.</text>
</comment>
<dbReference type="Proteomes" id="UP000434850">
    <property type="component" value="Unassembled WGS sequence"/>
</dbReference>
<accession>A0A6I4IBU0</accession>
<evidence type="ECO:0000313" key="2">
    <source>
        <dbReference type="EMBL" id="MVN92447.1"/>
    </source>
</evidence>
<dbReference type="EMBL" id="WQLA01000006">
    <property type="protein sequence ID" value="MVN92447.1"/>
    <property type="molecule type" value="Genomic_DNA"/>
</dbReference>
<feature type="compositionally biased region" description="Basic and acidic residues" evidence="1">
    <location>
        <begin position="69"/>
        <end position="78"/>
    </location>
</feature>
<evidence type="ECO:0000313" key="3">
    <source>
        <dbReference type="Proteomes" id="UP000434850"/>
    </source>
</evidence>
<dbReference type="AlphaFoldDB" id="A0A6I4IBU0"/>
<organism evidence="2 3">
    <name type="scientific">Mucilaginibacter aquatilis</name>
    <dbReference type="NCBI Taxonomy" id="1517760"/>
    <lineage>
        <taxon>Bacteria</taxon>
        <taxon>Pseudomonadati</taxon>
        <taxon>Bacteroidota</taxon>
        <taxon>Sphingobacteriia</taxon>
        <taxon>Sphingobacteriales</taxon>
        <taxon>Sphingobacteriaceae</taxon>
        <taxon>Mucilaginibacter</taxon>
    </lineage>
</organism>
<gene>
    <name evidence="2" type="ORF">GO816_15020</name>
</gene>
<keyword evidence="3" id="KW-1185">Reference proteome</keyword>
<feature type="region of interest" description="Disordered" evidence="1">
    <location>
        <begin position="57"/>
        <end position="78"/>
    </location>
</feature>
<reference evidence="2 3" key="1">
    <citation type="submission" date="2019-12" db="EMBL/GenBank/DDBJ databases">
        <title>Mucilaginibacter sp. HME9299 genome sequencing and assembly.</title>
        <authorList>
            <person name="Kang H."/>
            <person name="Kim H."/>
            <person name="Joh K."/>
        </authorList>
    </citation>
    <scope>NUCLEOTIDE SEQUENCE [LARGE SCALE GENOMIC DNA]</scope>
    <source>
        <strain evidence="2 3">HME9299</strain>
    </source>
</reference>